<sequence length="115" mass="13336">MRILKILLMTVCLSGFVVSQSHNQLSVHDSVLFISTLSGSFYTVARTTGKILWSLKEANRYLQHRTISMRKCYRHIVRRPDRYSRARRLCPVAGSMSSFTSLCDMLHTRRGRQSR</sequence>
<protein>
    <submittedName>
        <fullName evidence="2">Uncharacterized protein</fullName>
    </submittedName>
</protein>
<accession>A0AAE0YWU3</accession>
<feature type="signal peptide" evidence="1">
    <location>
        <begin position="1"/>
        <end position="19"/>
    </location>
</feature>
<reference evidence="2" key="1">
    <citation type="journal article" date="2023" name="G3 (Bethesda)">
        <title>A reference genome for the long-term kleptoplast-retaining sea slug Elysia crispata morphotype clarki.</title>
        <authorList>
            <person name="Eastman K.E."/>
            <person name="Pendleton A.L."/>
            <person name="Shaikh M.A."/>
            <person name="Suttiyut T."/>
            <person name="Ogas R."/>
            <person name="Tomko P."/>
            <person name="Gavelis G."/>
            <person name="Widhalm J.R."/>
            <person name="Wisecaver J.H."/>
        </authorList>
    </citation>
    <scope>NUCLEOTIDE SEQUENCE</scope>
    <source>
        <strain evidence="2">ECLA1</strain>
    </source>
</reference>
<keyword evidence="1" id="KW-0732">Signal</keyword>
<organism evidence="2 3">
    <name type="scientific">Elysia crispata</name>
    <name type="common">lettuce slug</name>
    <dbReference type="NCBI Taxonomy" id="231223"/>
    <lineage>
        <taxon>Eukaryota</taxon>
        <taxon>Metazoa</taxon>
        <taxon>Spiralia</taxon>
        <taxon>Lophotrochozoa</taxon>
        <taxon>Mollusca</taxon>
        <taxon>Gastropoda</taxon>
        <taxon>Heterobranchia</taxon>
        <taxon>Euthyneura</taxon>
        <taxon>Panpulmonata</taxon>
        <taxon>Sacoglossa</taxon>
        <taxon>Placobranchoidea</taxon>
        <taxon>Plakobranchidae</taxon>
        <taxon>Elysia</taxon>
    </lineage>
</organism>
<dbReference type="Proteomes" id="UP001283361">
    <property type="component" value="Unassembled WGS sequence"/>
</dbReference>
<keyword evidence="3" id="KW-1185">Reference proteome</keyword>
<evidence type="ECO:0000256" key="1">
    <source>
        <dbReference type="SAM" id="SignalP"/>
    </source>
</evidence>
<name>A0AAE0YWU3_9GAST</name>
<proteinExistence type="predicted"/>
<dbReference type="EMBL" id="JAWDGP010005267">
    <property type="protein sequence ID" value="KAK3758568.1"/>
    <property type="molecule type" value="Genomic_DNA"/>
</dbReference>
<dbReference type="SUPFAM" id="SSF50998">
    <property type="entry name" value="Quinoprotein alcohol dehydrogenase-like"/>
    <property type="match status" value="1"/>
</dbReference>
<comment type="caution">
    <text evidence="2">The sequence shown here is derived from an EMBL/GenBank/DDBJ whole genome shotgun (WGS) entry which is preliminary data.</text>
</comment>
<evidence type="ECO:0000313" key="3">
    <source>
        <dbReference type="Proteomes" id="UP001283361"/>
    </source>
</evidence>
<dbReference type="AlphaFoldDB" id="A0AAE0YWU3"/>
<dbReference type="InterPro" id="IPR011047">
    <property type="entry name" value="Quinoprotein_ADH-like_sf"/>
</dbReference>
<gene>
    <name evidence="2" type="ORF">RRG08_051008</name>
</gene>
<evidence type="ECO:0000313" key="2">
    <source>
        <dbReference type="EMBL" id="KAK3758568.1"/>
    </source>
</evidence>
<feature type="chain" id="PRO_5041977458" evidence="1">
    <location>
        <begin position="20"/>
        <end position="115"/>
    </location>
</feature>